<keyword evidence="8 15" id="KW-0028">Amino-acid biosynthesis</keyword>
<evidence type="ECO:0000256" key="5">
    <source>
        <dbReference type="ARBA" id="ARBA00011946"/>
    </source>
</evidence>
<dbReference type="EMBL" id="JAYGHY010000035">
    <property type="protein sequence ID" value="MEA5443042.1"/>
    <property type="molecule type" value="Genomic_DNA"/>
</dbReference>
<keyword evidence="7 15" id="KW-0963">Cytoplasm</keyword>
<dbReference type="GO" id="GO:0003879">
    <property type="term" value="F:ATP phosphoribosyltransferase activity"/>
    <property type="evidence" value="ECO:0007669"/>
    <property type="project" value="UniProtKB-EC"/>
</dbReference>
<evidence type="ECO:0000256" key="2">
    <source>
        <dbReference type="ARBA" id="ARBA00004496"/>
    </source>
</evidence>
<dbReference type="SUPFAM" id="SSF53850">
    <property type="entry name" value="Periplasmic binding protein-like II"/>
    <property type="match status" value="1"/>
</dbReference>
<dbReference type="InterPro" id="IPR013820">
    <property type="entry name" value="ATP_PRibTrfase_cat"/>
</dbReference>
<keyword evidence="11 15" id="KW-0547">Nucleotide-binding</keyword>
<dbReference type="CDD" id="cd13595">
    <property type="entry name" value="PBP2_HisGs"/>
    <property type="match status" value="1"/>
</dbReference>
<keyword evidence="12 15" id="KW-0067">ATP-binding</keyword>
<evidence type="ECO:0000313" key="17">
    <source>
        <dbReference type="EMBL" id="MEA5443042.1"/>
    </source>
</evidence>
<evidence type="ECO:0000256" key="11">
    <source>
        <dbReference type="ARBA" id="ARBA00022741"/>
    </source>
</evidence>
<keyword evidence="18" id="KW-1185">Reference proteome</keyword>
<dbReference type="InterPro" id="IPR018198">
    <property type="entry name" value="ATP_PRibTrfase_CS"/>
</dbReference>
<comment type="pathway">
    <text evidence="3 15">Amino-acid biosynthesis; L-histidine biosynthesis; L-histidine from 5-phospho-alpha-D-ribose 1-diphosphate: step 1/9.</text>
</comment>
<dbReference type="InterPro" id="IPR024893">
    <property type="entry name" value="ATP_PRibTrfase_HisG_short"/>
</dbReference>
<feature type="domain" description="ATP phosphoribosyltransferase catalytic" evidence="16">
    <location>
        <begin position="60"/>
        <end position="215"/>
    </location>
</feature>
<keyword evidence="10 15" id="KW-0808">Transferase</keyword>
<dbReference type="PANTHER" id="PTHR21403">
    <property type="entry name" value="ATP PHOSPHORIBOSYLTRANSFERASE ATP-PRTASE"/>
    <property type="match status" value="1"/>
</dbReference>
<gene>
    <name evidence="15 17" type="primary">hisG</name>
    <name evidence="17" type="ORF">VB739_10820</name>
</gene>
<dbReference type="Gene3D" id="3.40.190.10">
    <property type="entry name" value="Periplasmic binding protein-like II"/>
    <property type="match status" value="2"/>
</dbReference>
<dbReference type="EC" id="2.4.2.17" evidence="5 15"/>
<evidence type="ECO:0000313" key="18">
    <source>
        <dbReference type="Proteomes" id="UP001302329"/>
    </source>
</evidence>
<dbReference type="InterPro" id="IPR001348">
    <property type="entry name" value="ATP_PRibTrfase_HisG"/>
</dbReference>
<comment type="domain">
    <text evidence="15">Lacks the C-terminal regulatory region which is replaced by HisZ.</text>
</comment>
<evidence type="ECO:0000256" key="15">
    <source>
        <dbReference type="HAMAP-Rule" id="MF_01018"/>
    </source>
</evidence>
<evidence type="ECO:0000256" key="9">
    <source>
        <dbReference type="ARBA" id="ARBA00022676"/>
    </source>
</evidence>
<reference evidence="17 18" key="1">
    <citation type="submission" date="2023-12" db="EMBL/GenBank/DDBJ databases">
        <title>Baltic Sea Cyanobacteria.</title>
        <authorList>
            <person name="Delbaje E."/>
            <person name="Fewer D.P."/>
            <person name="Shishido T.K."/>
        </authorList>
    </citation>
    <scope>NUCLEOTIDE SEQUENCE [LARGE SCALE GENOMIC DNA]</scope>
    <source>
        <strain evidence="17 18">UHCC 0281</strain>
    </source>
</reference>
<dbReference type="PROSITE" id="PS01316">
    <property type="entry name" value="ATP_P_PHORIBOSYLTR"/>
    <property type="match status" value="1"/>
</dbReference>
<comment type="function">
    <text evidence="14 15">Catalyzes the condensation of ATP and 5-phosphoribose 1-diphosphate to form N'-(5'-phosphoribosyl)-ATP (PR-ATP). Has a crucial role in the pathway because the rate of histidine biosynthesis seems to be controlled primarily by regulation of HisG enzymatic activity.</text>
</comment>
<name>A0ABU5SXF2_9CYAN</name>
<keyword evidence="13 15" id="KW-0368">Histidine biosynthesis</keyword>
<evidence type="ECO:0000256" key="14">
    <source>
        <dbReference type="ARBA" id="ARBA00024861"/>
    </source>
</evidence>
<dbReference type="NCBIfam" id="TIGR00070">
    <property type="entry name" value="hisG"/>
    <property type="match status" value="1"/>
</dbReference>
<comment type="subunit">
    <text evidence="15">Heteromultimer composed of HisG and HisZ subunits.</text>
</comment>
<evidence type="ECO:0000256" key="4">
    <source>
        <dbReference type="ARBA" id="ARBA00009489"/>
    </source>
</evidence>
<evidence type="ECO:0000256" key="10">
    <source>
        <dbReference type="ARBA" id="ARBA00022679"/>
    </source>
</evidence>
<evidence type="ECO:0000256" key="12">
    <source>
        <dbReference type="ARBA" id="ARBA00022840"/>
    </source>
</evidence>
<dbReference type="HAMAP" id="MF_01018">
    <property type="entry name" value="HisG_Short"/>
    <property type="match status" value="1"/>
</dbReference>
<organism evidence="17 18">
    <name type="scientific">Cyanobium gracile UHCC 0281</name>
    <dbReference type="NCBI Taxonomy" id="3110309"/>
    <lineage>
        <taxon>Bacteria</taxon>
        <taxon>Bacillati</taxon>
        <taxon>Cyanobacteriota</taxon>
        <taxon>Cyanophyceae</taxon>
        <taxon>Synechococcales</taxon>
        <taxon>Prochlorococcaceae</taxon>
        <taxon>Cyanobium</taxon>
    </lineage>
</organism>
<evidence type="ECO:0000256" key="6">
    <source>
        <dbReference type="ARBA" id="ARBA00020998"/>
    </source>
</evidence>
<comment type="subcellular location">
    <subcellularLocation>
        <location evidence="2 15">Cytoplasm</location>
    </subcellularLocation>
</comment>
<evidence type="ECO:0000256" key="1">
    <source>
        <dbReference type="ARBA" id="ARBA00000915"/>
    </source>
</evidence>
<evidence type="ECO:0000259" key="16">
    <source>
        <dbReference type="Pfam" id="PF01634"/>
    </source>
</evidence>
<evidence type="ECO:0000256" key="8">
    <source>
        <dbReference type="ARBA" id="ARBA00022605"/>
    </source>
</evidence>
<accession>A0ABU5SXF2</accession>
<dbReference type="RefSeq" id="WP_323357064.1">
    <property type="nucleotide sequence ID" value="NZ_JAYGHY010000035.1"/>
</dbReference>
<evidence type="ECO:0000256" key="3">
    <source>
        <dbReference type="ARBA" id="ARBA00004667"/>
    </source>
</evidence>
<comment type="catalytic activity">
    <reaction evidence="1 15">
        <text>1-(5-phospho-beta-D-ribosyl)-ATP + diphosphate = 5-phospho-alpha-D-ribose 1-diphosphate + ATP</text>
        <dbReference type="Rhea" id="RHEA:18473"/>
        <dbReference type="ChEBI" id="CHEBI:30616"/>
        <dbReference type="ChEBI" id="CHEBI:33019"/>
        <dbReference type="ChEBI" id="CHEBI:58017"/>
        <dbReference type="ChEBI" id="CHEBI:73183"/>
        <dbReference type="EC" id="2.4.2.17"/>
    </reaction>
</comment>
<comment type="caution">
    <text evidence="17">The sequence shown here is derived from an EMBL/GenBank/DDBJ whole genome shotgun (WGS) entry which is preliminary data.</text>
</comment>
<evidence type="ECO:0000256" key="7">
    <source>
        <dbReference type="ARBA" id="ARBA00022490"/>
    </source>
</evidence>
<dbReference type="PANTHER" id="PTHR21403:SF8">
    <property type="entry name" value="ATP PHOSPHORIBOSYLTRANSFERASE"/>
    <property type="match status" value="1"/>
</dbReference>
<keyword evidence="9 15" id="KW-0328">Glycosyltransferase</keyword>
<proteinExistence type="inferred from homology"/>
<dbReference type="Pfam" id="PF01634">
    <property type="entry name" value="HisG"/>
    <property type="match status" value="1"/>
</dbReference>
<dbReference type="Proteomes" id="UP001302329">
    <property type="component" value="Unassembled WGS sequence"/>
</dbReference>
<comment type="similarity">
    <text evidence="4 15">Belongs to the ATP phosphoribosyltransferase family. Short subfamily.</text>
</comment>
<protein>
    <recommendedName>
        <fullName evidence="6 15">ATP phosphoribosyltransferase</fullName>
        <shortName evidence="15">ATP-PRT</shortName>
        <shortName evidence="15">ATP-PRTase</shortName>
        <ecNumber evidence="5 15">2.4.2.17</ecNumber>
    </recommendedName>
</protein>
<sequence>MITANQRSPITVALAKGALLKDSVRRFQAAGLDFSDLLEEDNRLLMVPSRCGTARALLVRNADVPVYVAYGQAQLGVVGYDVLREHQLPVAQLVDLSFGGCRMAVAVKASSGYRRAADLPAHCRVASKFTRCAEAFFEQLDLPVELIHLTGSVELGPITGMSEAIVDLVATGRTLRDNGLVAIEDLFTSSARLIGHPLALRLDDGALQGLVERIATVQRPVQVSAR</sequence>
<evidence type="ECO:0000256" key="13">
    <source>
        <dbReference type="ARBA" id="ARBA00023102"/>
    </source>
</evidence>